<dbReference type="AlphaFoldDB" id="A0AAE2D3U2"/>
<dbReference type="PANTHER" id="PTHR48493">
    <property type="entry name" value="UBIQUITIN-LIKE DOMAIN-CONTAINING CTD PHOSPHATASE 1"/>
    <property type="match status" value="1"/>
</dbReference>
<dbReference type="SUPFAM" id="SSF54236">
    <property type="entry name" value="Ubiquitin-like"/>
    <property type="match status" value="1"/>
</dbReference>
<evidence type="ECO:0000313" key="4">
    <source>
        <dbReference type="Proteomes" id="UP001292079"/>
    </source>
</evidence>
<proteinExistence type="predicted"/>
<dbReference type="SMART" id="SM00577">
    <property type="entry name" value="CPDc"/>
    <property type="match status" value="1"/>
</dbReference>
<reference evidence="3" key="2">
    <citation type="journal article" date="2023" name="Infect Dis Poverty">
        <title>Chromosome-scale genome of the human blood fluke Schistosoma mekongi and its implications for public health.</title>
        <authorList>
            <person name="Zhou M."/>
            <person name="Xu L."/>
            <person name="Xu D."/>
            <person name="Chen W."/>
            <person name="Khan J."/>
            <person name="Hu Y."/>
            <person name="Huang H."/>
            <person name="Wei H."/>
            <person name="Zhang Y."/>
            <person name="Chusongsang P."/>
            <person name="Tanasarnprasert K."/>
            <person name="Hu X."/>
            <person name="Limpanont Y."/>
            <person name="Lv Z."/>
        </authorList>
    </citation>
    <scope>NUCLEOTIDE SEQUENCE</scope>
    <source>
        <strain evidence="3">LV_2022a</strain>
    </source>
</reference>
<dbReference type="InterPro" id="IPR051658">
    <property type="entry name" value="UBLCP1"/>
</dbReference>
<dbReference type="GO" id="GO:0005634">
    <property type="term" value="C:nucleus"/>
    <property type="evidence" value="ECO:0007669"/>
    <property type="project" value="TreeGrafter"/>
</dbReference>
<feature type="region of interest" description="Disordered" evidence="1">
    <location>
        <begin position="404"/>
        <end position="437"/>
    </location>
</feature>
<dbReference type="InterPro" id="IPR023214">
    <property type="entry name" value="HAD_sf"/>
</dbReference>
<organism evidence="3 4">
    <name type="scientific">Schistosoma mekongi</name>
    <name type="common">Parasitic worm</name>
    <dbReference type="NCBI Taxonomy" id="38744"/>
    <lineage>
        <taxon>Eukaryota</taxon>
        <taxon>Metazoa</taxon>
        <taxon>Spiralia</taxon>
        <taxon>Lophotrochozoa</taxon>
        <taxon>Platyhelminthes</taxon>
        <taxon>Trematoda</taxon>
        <taxon>Digenea</taxon>
        <taxon>Strigeidida</taxon>
        <taxon>Schistosomatoidea</taxon>
        <taxon>Schistosomatidae</taxon>
        <taxon>Schistosoma</taxon>
    </lineage>
</organism>
<evidence type="ECO:0000313" key="3">
    <source>
        <dbReference type="EMBL" id="KAK4470172.1"/>
    </source>
</evidence>
<dbReference type="Gene3D" id="3.40.50.1000">
    <property type="entry name" value="HAD superfamily/HAD-like"/>
    <property type="match status" value="1"/>
</dbReference>
<dbReference type="EMBL" id="JALJAT010000004">
    <property type="protein sequence ID" value="KAK4470172.1"/>
    <property type="molecule type" value="Genomic_DNA"/>
</dbReference>
<dbReference type="Gene3D" id="3.10.20.90">
    <property type="entry name" value="Phosphatidylinositol 3-kinase Catalytic Subunit, Chain A, domain 1"/>
    <property type="match status" value="1"/>
</dbReference>
<dbReference type="SUPFAM" id="SSF56784">
    <property type="entry name" value="HAD-like"/>
    <property type="match status" value="1"/>
</dbReference>
<feature type="compositionally biased region" description="Low complexity" evidence="1">
    <location>
        <begin position="404"/>
        <end position="414"/>
    </location>
</feature>
<keyword evidence="4" id="KW-1185">Reference proteome</keyword>
<dbReference type="PROSITE" id="PS50969">
    <property type="entry name" value="FCP1"/>
    <property type="match status" value="1"/>
</dbReference>
<accession>A0AAE2D3U2</accession>
<sequence length="458" mass="52252">MSGNTDNDKLVLQLKYNGQPIVVDCLSCGHSILHLKEELFKKTGVLPINQKILGLRTTNNTPVNDFTTLSCLVLKPRVKLMLIGSTQEDILKVNNPEDAPDVVDDFDFKEEDTQLHSVPENIEKVMRRCKAYRPRKLSEFRDGKKLLVLDLDYTIFDHLTPAESAHQLARPYLMEFLTRAYVHYDIAIWSATNITWILAKLGQLSIIPLNVAKTFQHRNNLINGTDSTVENSTLQGINTTDDQDGRSFRIALILDSSDMISVNFATHGIKEVKPLAVIWANHPQWGPHNTIMFDDVRRNFIMNPQSGLRIRSYRDAHVNYVHDRELLHLIKYIELIAINEKDFTKLNHNHWENYLHKHYKQLNRTSKVNSNVSSVSSSSSSSSHCRVYESVEFPVNSTTLISSTTSSTTMTFTSGQKRVHDKNNEINNSDNDDHPPVDVVIMQELNKEETNESEGDKN</sequence>
<dbReference type="Proteomes" id="UP001292079">
    <property type="component" value="Unassembled WGS sequence"/>
</dbReference>
<dbReference type="GO" id="GO:0090364">
    <property type="term" value="P:regulation of proteasome assembly"/>
    <property type="evidence" value="ECO:0007669"/>
    <property type="project" value="InterPro"/>
</dbReference>
<dbReference type="Pfam" id="PF03031">
    <property type="entry name" value="NIF"/>
    <property type="match status" value="2"/>
</dbReference>
<dbReference type="InterPro" id="IPR004274">
    <property type="entry name" value="FCP1_dom"/>
</dbReference>
<protein>
    <recommendedName>
        <fullName evidence="2">FCP1 homology domain-containing protein</fullName>
    </recommendedName>
</protein>
<evidence type="ECO:0000259" key="2">
    <source>
        <dbReference type="PROSITE" id="PS50969"/>
    </source>
</evidence>
<dbReference type="InterPro" id="IPR036412">
    <property type="entry name" value="HAD-like_sf"/>
</dbReference>
<evidence type="ECO:0000256" key="1">
    <source>
        <dbReference type="SAM" id="MobiDB-lite"/>
    </source>
</evidence>
<reference evidence="3" key="1">
    <citation type="submission" date="2022-04" db="EMBL/GenBank/DDBJ databases">
        <authorList>
            <person name="Xu L."/>
            <person name="Lv Z."/>
        </authorList>
    </citation>
    <scope>NUCLEOTIDE SEQUENCE</scope>
    <source>
        <strain evidence="3">LV_2022a</strain>
    </source>
</reference>
<comment type="caution">
    <text evidence="3">The sequence shown here is derived from an EMBL/GenBank/DDBJ whole genome shotgun (WGS) entry which is preliminary data.</text>
</comment>
<name>A0AAE2D3U2_SCHME</name>
<dbReference type="PANTHER" id="PTHR48493:SF1">
    <property type="entry name" value="UBIQUITIN-LIKE DOMAIN-CONTAINING CTD PHOSPHATASE 1"/>
    <property type="match status" value="1"/>
</dbReference>
<dbReference type="GO" id="GO:0004722">
    <property type="term" value="F:protein serine/threonine phosphatase activity"/>
    <property type="evidence" value="ECO:0007669"/>
    <property type="project" value="TreeGrafter"/>
</dbReference>
<dbReference type="InterPro" id="IPR029071">
    <property type="entry name" value="Ubiquitin-like_domsf"/>
</dbReference>
<gene>
    <name evidence="3" type="ORF">MN116_005594</name>
</gene>
<feature type="domain" description="FCP1 homology" evidence="2">
    <location>
        <begin position="140"/>
        <end position="336"/>
    </location>
</feature>